<evidence type="ECO:0000313" key="3">
    <source>
        <dbReference type="Proteomes" id="UP000499080"/>
    </source>
</evidence>
<evidence type="ECO:0000256" key="1">
    <source>
        <dbReference type="SAM" id="MobiDB-lite"/>
    </source>
</evidence>
<dbReference type="Proteomes" id="UP000499080">
    <property type="component" value="Unassembled WGS sequence"/>
</dbReference>
<reference evidence="2 3" key="1">
    <citation type="journal article" date="2019" name="Sci. Rep.">
        <title>Orb-weaving spider Araneus ventricosus genome elucidates the spidroin gene catalogue.</title>
        <authorList>
            <person name="Kono N."/>
            <person name="Nakamura H."/>
            <person name="Ohtoshi R."/>
            <person name="Moran D.A.P."/>
            <person name="Shinohara A."/>
            <person name="Yoshida Y."/>
            <person name="Fujiwara M."/>
            <person name="Mori M."/>
            <person name="Tomita M."/>
            <person name="Arakawa K."/>
        </authorList>
    </citation>
    <scope>NUCLEOTIDE SEQUENCE [LARGE SCALE GENOMIC DNA]</scope>
</reference>
<evidence type="ECO:0000313" key="2">
    <source>
        <dbReference type="EMBL" id="GBN53598.1"/>
    </source>
</evidence>
<proteinExistence type="predicted"/>
<comment type="caution">
    <text evidence="2">The sequence shown here is derived from an EMBL/GenBank/DDBJ whole genome shotgun (WGS) entry which is preliminary data.</text>
</comment>
<accession>A0A4Y2PNT9</accession>
<dbReference type="EMBL" id="BGPR01011915">
    <property type="protein sequence ID" value="GBN53598.1"/>
    <property type="molecule type" value="Genomic_DNA"/>
</dbReference>
<gene>
    <name evidence="2" type="ORF">AVEN_244366_1</name>
</gene>
<sequence length="93" mass="9721">MAADGNDIGMRYGADADGTGDDPSYASNGLYLMPIRENYDDEASVTHKRRDDKQQLAITGGGGSGSCLATLATVRRNASGGGGTAKRYLFSQL</sequence>
<organism evidence="2 3">
    <name type="scientific">Araneus ventricosus</name>
    <name type="common">Orbweaver spider</name>
    <name type="synonym">Epeira ventricosa</name>
    <dbReference type="NCBI Taxonomy" id="182803"/>
    <lineage>
        <taxon>Eukaryota</taxon>
        <taxon>Metazoa</taxon>
        <taxon>Ecdysozoa</taxon>
        <taxon>Arthropoda</taxon>
        <taxon>Chelicerata</taxon>
        <taxon>Arachnida</taxon>
        <taxon>Araneae</taxon>
        <taxon>Araneomorphae</taxon>
        <taxon>Entelegynae</taxon>
        <taxon>Araneoidea</taxon>
        <taxon>Araneidae</taxon>
        <taxon>Araneus</taxon>
    </lineage>
</organism>
<protein>
    <submittedName>
        <fullName evidence="2">Uncharacterized protein</fullName>
    </submittedName>
</protein>
<dbReference type="AlphaFoldDB" id="A0A4Y2PNT9"/>
<name>A0A4Y2PNT9_ARAVE</name>
<keyword evidence="3" id="KW-1185">Reference proteome</keyword>
<feature type="region of interest" description="Disordered" evidence="1">
    <location>
        <begin position="1"/>
        <end position="27"/>
    </location>
</feature>